<gene>
    <name evidence="3" type="ORF">FLAPXU55_03155</name>
</gene>
<keyword evidence="2" id="KW-0560">Oxidoreductase</keyword>
<keyword evidence="4" id="KW-1185">Reference proteome</keyword>
<dbReference type="PROSITE" id="PS00061">
    <property type="entry name" value="ADH_SHORT"/>
    <property type="match status" value="1"/>
</dbReference>
<dbReference type="InterPro" id="IPR020904">
    <property type="entry name" value="Sc_DH/Rdtase_CS"/>
</dbReference>
<dbReference type="PRINTS" id="PR00081">
    <property type="entry name" value="GDHRDH"/>
</dbReference>
<evidence type="ECO:0000313" key="4">
    <source>
        <dbReference type="Proteomes" id="UP000533639"/>
    </source>
</evidence>
<dbReference type="GO" id="GO:0016491">
    <property type="term" value="F:oxidoreductase activity"/>
    <property type="evidence" value="ECO:0007669"/>
    <property type="project" value="UniProtKB-KW"/>
</dbReference>
<dbReference type="PANTHER" id="PTHR42898:SF6">
    <property type="entry name" value="NADP-DEPENDENT MANNITOL DEHYDROGENASE"/>
    <property type="match status" value="1"/>
</dbReference>
<proteinExistence type="inferred from homology"/>
<comment type="similarity">
    <text evidence="1">Belongs to the short-chain dehydrogenases/reductases (SDR) family.</text>
</comment>
<dbReference type="RefSeq" id="WP_180858877.1">
    <property type="nucleotide sequence ID" value="NZ_CAIJDE010000048.1"/>
</dbReference>
<dbReference type="AlphaFoldDB" id="A0A9N8J3L0"/>
<sequence>MENWNLKGKLALITGASKGIGKAISEEFLSLGASLIIVARTEKDIRSLEKKWKSEGHNVHAVACDVSDRNELELIKEIIEQEGGKLDILVNNVGTNIRKKLHEYEEEEYENIFKINMFGLLDMMRLCFPYLKNSKNASVINLGSVAGMVDVKSGAPYGASKAAVLQLARNLAPEWAEYNIRVNTVSPWYTDTPLAAPVLNDPEKLSHVLSRTPLGRVAQPSEIANAVAFLAMDKASYITGQNIIVDGGYLAKGL</sequence>
<dbReference type="InterPro" id="IPR045000">
    <property type="entry name" value="TR"/>
</dbReference>
<dbReference type="Pfam" id="PF13561">
    <property type="entry name" value="adh_short_C2"/>
    <property type="match status" value="1"/>
</dbReference>
<reference evidence="3 4" key="1">
    <citation type="submission" date="2020-06" db="EMBL/GenBank/DDBJ databases">
        <authorList>
            <person name="Criscuolo A."/>
        </authorList>
    </citation>
    <scope>NUCLEOTIDE SEQUENCE [LARGE SCALE GENOMIC DNA]</scope>
    <source>
        <strain evidence="3">PXU-55</strain>
    </source>
</reference>
<accession>A0A9N8J3L0</accession>
<dbReference type="PANTHER" id="PTHR42898">
    <property type="entry name" value="TROPINONE REDUCTASE"/>
    <property type="match status" value="1"/>
</dbReference>
<dbReference type="NCBIfam" id="NF005559">
    <property type="entry name" value="PRK07231.1"/>
    <property type="match status" value="1"/>
</dbReference>
<dbReference type="SUPFAM" id="SSF51735">
    <property type="entry name" value="NAD(P)-binding Rossmann-fold domains"/>
    <property type="match status" value="1"/>
</dbReference>
<name>A0A9N8J3L0_9FLAO</name>
<organism evidence="3 4">
    <name type="scientific">Flavobacterium panici</name>
    <dbReference type="NCBI Taxonomy" id="2654843"/>
    <lineage>
        <taxon>Bacteria</taxon>
        <taxon>Pseudomonadati</taxon>
        <taxon>Bacteroidota</taxon>
        <taxon>Flavobacteriia</taxon>
        <taxon>Flavobacteriales</taxon>
        <taxon>Flavobacteriaceae</taxon>
        <taxon>Flavobacterium</taxon>
    </lineage>
</organism>
<dbReference type="Gene3D" id="3.40.50.720">
    <property type="entry name" value="NAD(P)-binding Rossmann-like Domain"/>
    <property type="match status" value="1"/>
</dbReference>
<evidence type="ECO:0000313" key="3">
    <source>
        <dbReference type="EMBL" id="CAC9975442.1"/>
    </source>
</evidence>
<protein>
    <submittedName>
        <fullName evidence="3">SDR family oxidoreductase</fullName>
    </submittedName>
</protein>
<comment type="caution">
    <text evidence="3">The sequence shown here is derived from an EMBL/GenBank/DDBJ whole genome shotgun (WGS) entry which is preliminary data.</text>
</comment>
<dbReference type="InterPro" id="IPR036291">
    <property type="entry name" value="NAD(P)-bd_dom_sf"/>
</dbReference>
<dbReference type="FunFam" id="3.40.50.720:FF:000084">
    <property type="entry name" value="Short-chain dehydrogenase reductase"/>
    <property type="match status" value="1"/>
</dbReference>
<dbReference type="PRINTS" id="PR00080">
    <property type="entry name" value="SDRFAMILY"/>
</dbReference>
<dbReference type="InterPro" id="IPR002347">
    <property type="entry name" value="SDR_fam"/>
</dbReference>
<evidence type="ECO:0000256" key="1">
    <source>
        <dbReference type="ARBA" id="ARBA00006484"/>
    </source>
</evidence>
<dbReference type="EMBL" id="CAIJDE010000048">
    <property type="protein sequence ID" value="CAC9975442.1"/>
    <property type="molecule type" value="Genomic_DNA"/>
</dbReference>
<dbReference type="NCBIfam" id="NF006693">
    <property type="entry name" value="PRK09242.1"/>
    <property type="match status" value="1"/>
</dbReference>
<dbReference type="Proteomes" id="UP000533639">
    <property type="component" value="Unassembled WGS sequence"/>
</dbReference>
<evidence type="ECO:0000256" key="2">
    <source>
        <dbReference type="ARBA" id="ARBA00023002"/>
    </source>
</evidence>